<dbReference type="Gene3D" id="1.10.3210.10">
    <property type="entry name" value="Hypothetical protein af1432"/>
    <property type="match status" value="1"/>
</dbReference>
<dbReference type="GO" id="GO:0003676">
    <property type="term" value="F:nucleic acid binding"/>
    <property type="evidence" value="ECO:0007669"/>
    <property type="project" value="InterPro"/>
</dbReference>
<dbReference type="AlphaFoldDB" id="A0A7C6EE37"/>
<evidence type="ECO:0000313" key="3">
    <source>
        <dbReference type="EMBL" id="HHS53061.1"/>
    </source>
</evidence>
<dbReference type="Gene3D" id="2.40.50.140">
    <property type="entry name" value="Nucleic acid-binding proteins"/>
    <property type="match status" value="1"/>
</dbReference>
<evidence type="ECO:0000256" key="1">
    <source>
        <dbReference type="ARBA" id="ARBA00022801"/>
    </source>
</evidence>
<dbReference type="InterPro" id="IPR006675">
    <property type="entry name" value="HDIG_dom"/>
</dbReference>
<keyword evidence="1" id="KW-0378">Hydrolase</keyword>
<feature type="domain" description="HD/PDEase" evidence="2">
    <location>
        <begin position="158"/>
        <end position="291"/>
    </location>
</feature>
<evidence type="ECO:0000259" key="2">
    <source>
        <dbReference type="SMART" id="SM00471"/>
    </source>
</evidence>
<dbReference type="InterPro" id="IPR004365">
    <property type="entry name" value="NA-bd_OB_tRNA"/>
</dbReference>
<dbReference type="SMART" id="SM00471">
    <property type="entry name" value="HDc"/>
    <property type="match status" value="1"/>
</dbReference>
<dbReference type="GO" id="GO:0031125">
    <property type="term" value="P:rRNA 3'-end processing"/>
    <property type="evidence" value="ECO:0007669"/>
    <property type="project" value="TreeGrafter"/>
</dbReference>
<reference evidence="3" key="1">
    <citation type="journal article" date="2020" name="mSystems">
        <title>Genome- and Community-Level Interaction Insights into Carbon Utilization and Element Cycling Functions of Hydrothermarchaeota in Hydrothermal Sediment.</title>
        <authorList>
            <person name="Zhou Z."/>
            <person name="Liu Y."/>
            <person name="Xu W."/>
            <person name="Pan J."/>
            <person name="Luo Z.H."/>
            <person name="Li M."/>
        </authorList>
    </citation>
    <scope>NUCLEOTIDE SEQUENCE [LARGE SCALE GENOMIC DNA]</scope>
    <source>
        <strain evidence="3">SpSt-876</strain>
    </source>
</reference>
<dbReference type="Pfam" id="PF01966">
    <property type="entry name" value="HD"/>
    <property type="match status" value="1"/>
</dbReference>
<dbReference type="PANTHER" id="PTHR37294:SF1">
    <property type="entry name" value="3'-5' EXORIBONUCLEASE YHAM"/>
    <property type="match status" value="1"/>
</dbReference>
<dbReference type="InterPro" id="IPR012340">
    <property type="entry name" value="NA-bd_OB-fold"/>
</dbReference>
<dbReference type="InterPro" id="IPR003607">
    <property type="entry name" value="HD/PDEase_dom"/>
</dbReference>
<dbReference type="EMBL" id="DTLI01000225">
    <property type="protein sequence ID" value="HHS53061.1"/>
    <property type="molecule type" value="Genomic_DNA"/>
</dbReference>
<gene>
    <name evidence="3" type="ORF">ENW73_09475</name>
</gene>
<accession>A0A7C6EE37</accession>
<dbReference type="InterPro" id="IPR006674">
    <property type="entry name" value="HD_domain"/>
</dbReference>
<dbReference type="SUPFAM" id="SSF109604">
    <property type="entry name" value="HD-domain/PDEase-like"/>
    <property type="match status" value="1"/>
</dbReference>
<dbReference type="GO" id="GO:0016787">
    <property type="term" value="F:hydrolase activity"/>
    <property type="evidence" value="ECO:0007669"/>
    <property type="project" value="UniProtKB-KW"/>
</dbReference>
<organism evidence="3">
    <name type="scientific">candidate division WOR-3 bacterium</name>
    <dbReference type="NCBI Taxonomy" id="2052148"/>
    <lineage>
        <taxon>Bacteria</taxon>
        <taxon>Bacteria division WOR-3</taxon>
    </lineage>
</organism>
<dbReference type="PANTHER" id="PTHR37294">
    <property type="entry name" value="3'-5' EXORIBONUCLEASE YHAM"/>
    <property type="match status" value="1"/>
</dbReference>
<name>A0A7C6EE37_UNCW3</name>
<dbReference type="CDD" id="cd00077">
    <property type="entry name" value="HDc"/>
    <property type="match status" value="1"/>
</dbReference>
<comment type="caution">
    <text evidence="3">The sequence shown here is derived from an EMBL/GenBank/DDBJ whole genome shotgun (WGS) entry which is preliminary data.</text>
</comment>
<proteinExistence type="predicted"/>
<dbReference type="InterPro" id="IPR050798">
    <property type="entry name" value="YhaM_exoribonuc/phosphodiest"/>
</dbReference>
<dbReference type="NCBIfam" id="TIGR00277">
    <property type="entry name" value="HDIG"/>
    <property type="match status" value="1"/>
</dbReference>
<protein>
    <submittedName>
        <fullName evidence="3">HD domain-containing protein</fullName>
    </submittedName>
</protein>
<sequence>MKKQFVKDLKAGQSVEDVFYLLGREIRDRRDGGSFLILLLTDKTGSIEGKIWNNVEDYIESSIPRQFVRIAGSVREYSGVTEIAVKELKPVPIEEIDKVDFLPTSRFNPDEMLAELKGYFAQITNPYLLKLMENFFDDKEFVEQFKTAPGAASVHHAYLGGLLEHTIYMLRLSKEIAKVYPEVDYSLLVAGIILHDVGKIKEYIYDKVIDHTFEGRLLGHIVMGYEMVSAKINEIKDFPAELKRVLLHMILTHHGHLEFGSPKTPKFVEAFLLHILDYTDARVMMFREVQEKNKGVKWTEYHQFLETNIYLKDRTD</sequence>
<dbReference type="Pfam" id="PF01336">
    <property type="entry name" value="tRNA_anti-codon"/>
    <property type="match status" value="1"/>
</dbReference>
<dbReference type="SUPFAM" id="SSF50249">
    <property type="entry name" value="Nucleic acid-binding proteins"/>
    <property type="match status" value="1"/>
</dbReference>